<gene>
    <name evidence="1" type="ORF">G8O30_09705</name>
</gene>
<protein>
    <submittedName>
        <fullName evidence="1">EcsC family protein</fullName>
    </submittedName>
</protein>
<reference evidence="1 2" key="1">
    <citation type="submission" date="2019-07" db="EMBL/GenBank/DDBJ databases">
        <title>Genome sequence of 2 isolates from Red Sea Mangroves.</title>
        <authorList>
            <person name="Sefrji F."/>
            <person name="Michoud G."/>
            <person name="Merlino G."/>
            <person name="Daffonchio D."/>
        </authorList>
    </citation>
    <scope>NUCLEOTIDE SEQUENCE [LARGE SCALE GENOMIC DNA]</scope>
    <source>
        <strain evidence="1 2">R1DC41</strain>
    </source>
</reference>
<name>A0A7S8HG56_9BACI</name>
<evidence type="ECO:0000313" key="1">
    <source>
        <dbReference type="EMBL" id="QPC47226.1"/>
    </source>
</evidence>
<sequence length="287" mass="33576">MEWTIEDQKNWNNLKKWEESLYEYEKNDFERIYETVIQQVIERVPEHIKKEIFSKMDTWMFYLHSYIQGSQYQQDAKARIIQAAKIFDSSVENIEDLQRLPIHQLQYIRDQQVSRLRLYSLVQGSVTGTGDVLALLSDVPAMMIINLRAIQLTAMCYGVNPQSPFDMSASLQVFHAGTLSKRHCGSAWKELVEEAEKVDHPYLYDGPEVIADETWFEKPIKQIIKSYGIFLFRHQQVSGAPLLSMMIGATSNYQFTRNVTDFAKHYYEFRYLLQKKKALLPDSVPKP</sequence>
<dbReference type="RefSeq" id="WP_239671891.1">
    <property type="nucleotide sequence ID" value="NZ_CP049742.1"/>
</dbReference>
<dbReference type="Pfam" id="PF12787">
    <property type="entry name" value="EcsC"/>
    <property type="match status" value="1"/>
</dbReference>
<keyword evidence="2" id="KW-1185">Reference proteome</keyword>
<dbReference type="Proteomes" id="UP000593626">
    <property type="component" value="Chromosome"/>
</dbReference>
<dbReference type="PANTHER" id="PTHR41260:SF1">
    <property type="entry name" value="PROTEIN ECSC"/>
    <property type="match status" value="1"/>
</dbReference>
<dbReference type="KEGG" id="mcui:G8O30_09705"/>
<organism evidence="1 2">
    <name type="scientific">Mangrovibacillus cuniculi</name>
    <dbReference type="NCBI Taxonomy" id="2593652"/>
    <lineage>
        <taxon>Bacteria</taxon>
        <taxon>Bacillati</taxon>
        <taxon>Bacillota</taxon>
        <taxon>Bacilli</taxon>
        <taxon>Bacillales</taxon>
        <taxon>Bacillaceae</taxon>
        <taxon>Mangrovibacillus</taxon>
    </lineage>
</organism>
<dbReference type="EMBL" id="CP049742">
    <property type="protein sequence ID" value="QPC47226.1"/>
    <property type="molecule type" value="Genomic_DNA"/>
</dbReference>
<dbReference type="AlphaFoldDB" id="A0A7S8HG56"/>
<proteinExistence type="predicted"/>
<evidence type="ECO:0000313" key="2">
    <source>
        <dbReference type="Proteomes" id="UP000593626"/>
    </source>
</evidence>
<dbReference type="InterPro" id="IPR024787">
    <property type="entry name" value="EcsC"/>
</dbReference>
<dbReference type="PANTHER" id="PTHR41260">
    <property type="entry name" value="PROTEIN ECSC"/>
    <property type="match status" value="1"/>
</dbReference>
<accession>A0A7S8HG56</accession>